<dbReference type="Pfam" id="PF00534">
    <property type="entry name" value="Glycos_transf_1"/>
    <property type="match status" value="1"/>
</dbReference>
<evidence type="ECO:0000259" key="1">
    <source>
        <dbReference type="Pfam" id="PF00534"/>
    </source>
</evidence>
<dbReference type="PANTHER" id="PTHR45947">
    <property type="entry name" value="SULFOQUINOVOSYL TRANSFERASE SQD2"/>
    <property type="match status" value="1"/>
</dbReference>
<evidence type="ECO:0000313" key="3">
    <source>
        <dbReference type="Proteomes" id="UP001145094"/>
    </source>
</evidence>
<comment type="caution">
    <text evidence="2">The sequence shown here is derived from an EMBL/GenBank/DDBJ whole genome shotgun (WGS) entry which is preliminary data.</text>
</comment>
<dbReference type="Gene3D" id="3.40.50.2000">
    <property type="entry name" value="Glycogen Phosphorylase B"/>
    <property type="match status" value="2"/>
</dbReference>
<name>A0A9W6CEH3_9FIRM</name>
<proteinExistence type="predicted"/>
<accession>A0A9W6CEH3</accession>
<evidence type="ECO:0000313" key="2">
    <source>
        <dbReference type="EMBL" id="GLG89817.1"/>
    </source>
</evidence>
<dbReference type="AlphaFoldDB" id="A0A9W6CEH3"/>
<reference evidence="2" key="1">
    <citation type="submission" date="2022-11" db="EMBL/GenBank/DDBJ databases">
        <title>Draft genome sequence of Sellimonas catena strain 18CBH55.</title>
        <authorList>
            <person name="Atsushi H."/>
            <person name="Moriya O."/>
            <person name="Mitsuo S."/>
        </authorList>
    </citation>
    <scope>NUCLEOTIDE SEQUENCE</scope>
    <source>
        <strain evidence="2">18CBH55</strain>
    </source>
</reference>
<dbReference type="GO" id="GO:0016758">
    <property type="term" value="F:hexosyltransferase activity"/>
    <property type="evidence" value="ECO:0007669"/>
    <property type="project" value="TreeGrafter"/>
</dbReference>
<dbReference type="EMBL" id="BSCH01000006">
    <property type="protein sequence ID" value="GLG89817.1"/>
    <property type="molecule type" value="Genomic_DNA"/>
</dbReference>
<dbReference type="SUPFAM" id="SSF53756">
    <property type="entry name" value="UDP-Glycosyltransferase/glycogen phosphorylase"/>
    <property type="match status" value="1"/>
</dbReference>
<dbReference type="PANTHER" id="PTHR45947:SF3">
    <property type="entry name" value="SULFOQUINOVOSYL TRANSFERASE SQD2"/>
    <property type="match status" value="1"/>
</dbReference>
<protein>
    <recommendedName>
        <fullName evidence="1">Glycosyl transferase family 1 domain-containing protein</fullName>
    </recommendedName>
</protein>
<feature type="domain" description="Glycosyl transferase family 1" evidence="1">
    <location>
        <begin position="213"/>
        <end position="375"/>
    </location>
</feature>
<dbReference type="Proteomes" id="UP001145094">
    <property type="component" value="Unassembled WGS sequence"/>
</dbReference>
<sequence>MDIVIVAQYLRNIEDFSGNNSRFVYLAKELAKEDQNYLEIITSDFSHGKKQHFKSVGNLSNIKITTCHEPGYSKNVCLKRFASHKKLAKNVEIYLNKRKAPDLIYVAVPSLDVAEVCAAYCERNNVKFVVDIQDLWPEAFRLVFNIPVVSSMIFEPMRRQADRIYKTADRIVAVSKTYADRGKRVNMKCPKPEVVFLGTELETFDLYKGSVKKNREDEILFAYCGTLGHSYDLTSTFDALSILQERGIKYRFVIMGDGPLRNQFVEYARKKGINAEFTGTLNYPDMVRHLCECDIALNPIMHGAAQSIINKHADYVAAGLPIISTQESREFRQLIDDYSMGFNCKNADPKDMAEKMERLIYDEKLRLEMGKNARRCAQERFDRKYTYTKLAKIITSIV</sequence>
<gene>
    <name evidence="2" type="ORF">Selli2_12440</name>
</gene>
<dbReference type="RefSeq" id="WP_281844828.1">
    <property type="nucleotide sequence ID" value="NZ_BSCH01000006.1"/>
</dbReference>
<reference evidence="2" key="2">
    <citation type="submission" date="2022-11" db="EMBL/GenBank/DDBJ databases">
        <title>Draft genome sequence of Sellimonas catena strain 18CBH55.</title>
        <authorList>
            <person name="Hisatomi A."/>
            <person name="Ohkuma M."/>
            <person name="Sakamoto M."/>
        </authorList>
    </citation>
    <scope>NUCLEOTIDE SEQUENCE</scope>
    <source>
        <strain evidence="2">18CBH55</strain>
    </source>
</reference>
<organism evidence="2 3">
    <name type="scientific">Sellimonas catena</name>
    <dbReference type="NCBI Taxonomy" id="2994035"/>
    <lineage>
        <taxon>Bacteria</taxon>
        <taxon>Bacillati</taxon>
        <taxon>Bacillota</taxon>
        <taxon>Clostridia</taxon>
        <taxon>Lachnospirales</taxon>
        <taxon>Lachnospiraceae</taxon>
        <taxon>Sellimonas</taxon>
    </lineage>
</organism>
<dbReference type="InterPro" id="IPR001296">
    <property type="entry name" value="Glyco_trans_1"/>
</dbReference>
<reference evidence="2" key="3">
    <citation type="journal article" date="2023" name="Int. J. Syst. Evol. Microbiol.">
        <title>Sellimonas catena sp. nov., isolated from human faeces.</title>
        <authorList>
            <person name="Hisatomi A."/>
            <person name="Ohkuma M."/>
            <person name="Sakamoto M."/>
        </authorList>
    </citation>
    <scope>NUCLEOTIDE SEQUENCE</scope>
    <source>
        <strain evidence="2">18CBH55</strain>
    </source>
</reference>
<dbReference type="CDD" id="cd03794">
    <property type="entry name" value="GT4_WbuB-like"/>
    <property type="match status" value="1"/>
</dbReference>
<dbReference type="InterPro" id="IPR050194">
    <property type="entry name" value="Glycosyltransferase_grp1"/>
</dbReference>